<reference evidence="3" key="1">
    <citation type="submission" date="2020-06" db="EMBL/GenBank/DDBJ databases">
        <title>A chromosome-scale genome assembly of Talaromyces rugulosus W13939.</title>
        <authorList>
            <person name="Wang B."/>
            <person name="Guo L."/>
            <person name="Ye K."/>
            <person name="Wang L."/>
        </authorList>
    </citation>
    <scope>NUCLEOTIDE SEQUENCE [LARGE SCALE GENOMIC DNA]</scope>
    <source>
        <strain evidence="3">W13939</strain>
    </source>
</reference>
<dbReference type="Proteomes" id="UP000509510">
    <property type="component" value="Chromosome VI"/>
</dbReference>
<dbReference type="Pfam" id="PF01738">
    <property type="entry name" value="DLH"/>
    <property type="match status" value="1"/>
</dbReference>
<dbReference type="RefSeq" id="XP_035349988.1">
    <property type="nucleotide sequence ID" value="XM_035494095.1"/>
</dbReference>
<protein>
    <recommendedName>
        <fullName evidence="1">Dienelactone hydrolase domain-containing protein</fullName>
    </recommendedName>
</protein>
<proteinExistence type="predicted"/>
<dbReference type="OrthoDB" id="17560at2759"/>
<dbReference type="KEGG" id="trg:TRUGW13939_10985"/>
<gene>
    <name evidence="2" type="ORF">TRUGW13939_10985</name>
</gene>
<dbReference type="Gene3D" id="3.40.50.1820">
    <property type="entry name" value="alpha/beta hydrolase"/>
    <property type="match status" value="1"/>
</dbReference>
<evidence type="ECO:0000313" key="3">
    <source>
        <dbReference type="Proteomes" id="UP000509510"/>
    </source>
</evidence>
<dbReference type="PANTHER" id="PTHR17630">
    <property type="entry name" value="DIENELACTONE HYDROLASE"/>
    <property type="match status" value="1"/>
</dbReference>
<organism evidence="2 3">
    <name type="scientific">Talaromyces rugulosus</name>
    <name type="common">Penicillium rugulosum</name>
    <dbReference type="NCBI Taxonomy" id="121627"/>
    <lineage>
        <taxon>Eukaryota</taxon>
        <taxon>Fungi</taxon>
        <taxon>Dikarya</taxon>
        <taxon>Ascomycota</taxon>
        <taxon>Pezizomycotina</taxon>
        <taxon>Eurotiomycetes</taxon>
        <taxon>Eurotiomycetidae</taxon>
        <taxon>Eurotiales</taxon>
        <taxon>Trichocomaceae</taxon>
        <taxon>Talaromyces</taxon>
        <taxon>Talaromyces sect. Islandici</taxon>
    </lineage>
</organism>
<evidence type="ECO:0000259" key="1">
    <source>
        <dbReference type="Pfam" id="PF01738"/>
    </source>
</evidence>
<dbReference type="SUPFAM" id="SSF53474">
    <property type="entry name" value="alpha/beta-Hydrolases"/>
    <property type="match status" value="1"/>
</dbReference>
<dbReference type="InterPro" id="IPR029058">
    <property type="entry name" value="AB_hydrolase_fold"/>
</dbReference>
<sequence>MTSHPSQSCCYQGFQHDGTPQGTVTNLDGFEVYTSYPLSESTEYGVLLLSDIIGHRFTNSQLVADQFAKNGYFVMMPDLFHGDPVPLNKPGEFDMQKWRMGAYHPEGKAHLPADVDPIIETCIREMRAKYNCKKLGAVGYCFGGKYVVRHLHPGKFDVGYTAHPTHIDADELKSMKGPLAIAAAEIDALFPSEKRLETETILKESNFPWQMNLYSGVQHGFAVRGNDDDPVARYAMNNAFLQAIEWFKEHLIC</sequence>
<dbReference type="InterPro" id="IPR002925">
    <property type="entry name" value="Dienelactn_hydro"/>
</dbReference>
<dbReference type="GeneID" id="55998464"/>
<feature type="domain" description="Dienelactone hydrolase" evidence="1">
    <location>
        <begin position="32"/>
        <end position="250"/>
    </location>
</feature>
<dbReference type="GO" id="GO:0016787">
    <property type="term" value="F:hydrolase activity"/>
    <property type="evidence" value="ECO:0007669"/>
    <property type="project" value="InterPro"/>
</dbReference>
<evidence type="ECO:0000313" key="2">
    <source>
        <dbReference type="EMBL" id="QKX63814.1"/>
    </source>
</evidence>
<dbReference type="PANTHER" id="PTHR17630:SF44">
    <property type="entry name" value="PROTEIN AIM2"/>
    <property type="match status" value="1"/>
</dbReference>
<keyword evidence="3" id="KW-1185">Reference proteome</keyword>
<name>A0A7H8RBK8_TALRU</name>
<dbReference type="EMBL" id="CP055903">
    <property type="protein sequence ID" value="QKX63814.1"/>
    <property type="molecule type" value="Genomic_DNA"/>
</dbReference>
<dbReference type="AlphaFoldDB" id="A0A7H8RBK8"/>
<accession>A0A7H8RBK8</accession>